<name>A0ABP6LIN4_9ACTN</name>
<keyword evidence="2" id="KW-1185">Reference proteome</keyword>
<dbReference type="RefSeq" id="WP_290706029.1">
    <property type="nucleotide sequence ID" value="NZ_BAAAVS010000056.1"/>
</dbReference>
<protein>
    <submittedName>
        <fullName evidence="1">WS/DGAT domain-containing protein</fullName>
    </submittedName>
</protein>
<proteinExistence type="predicted"/>
<sequence length="424" mass="44153">MTRLHPVDARTLWAVPAARSDQFLLFAFDDTPASAAAVAAEVLAAALTIERLNLVVREVPAHLDYPRWVSSAATAGQVRGHRLVDTSWPAMLTGLVALMGDQVDPGVHPWRVHLFGPVDDPSGGGARLRVAVLQISHALTDGRGASETARALFGGQRAGPPSAGFAEPSIPPMAQAAGGVLRLPGQVCGLIGGGLNSYRLSRAPRAVGPPPVAAAKINRRPGPRRALRTLTVAKDDIDGRITPAVIAAIGDTMAAAWVDGDPVVELTLARAPRPGRANNFQMAGIASRTDLVGVRRTTAITAAIDAARARDRERARVVARAAEAATPAALMHWATTAFEPGGPDSDPPGAVTGHTVVSSVNRGGDDLFLAGGRVRFTAGFPALSAVHCLTHGIHGIGRSVTISVVADPDVIDIDNYAAELRERL</sequence>
<reference evidence="2" key="1">
    <citation type="journal article" date="2019" name="Int. J. Syst. Evol. Microbiol.">
        <title>The Global Catalogue of Microorganisms (GCM) 10K type strain sequencing project: providing services to taxonomists for standard genome sequencing and annotation.</title>
        <authorList>
            <consortium name="The Broad Institute Genomics Platform"/>
            <consortium name="The Broad Institute Genome Sequencing Center for Infectious Disease"/>
            <person name="Wu L."/>
            <person name="Ma J."/>
        </authorList>
    </citation>
    <scope>NUCLEOTIDE SEQUENCE [LARGE SCALE GENOMIC DNA]</scope>
    <source>
        <strain evidence="2">JCM 14234</strain>
    </source>
</reference>
<evidence type="ECO:0000313" key="2">
    <source>
        <dbReference type="Proteomes" id="UP001501035"/>
    </source>
</evidence>
<dbReference type="Proteomes" id="UP001501035">
    <property type="component" value="Unassembled WGS sequence"/>
</dbReference>
<organism evidence="1 2">
    <name type="scientific">Gordonia defluvii</name>
    <dbReference type="NCBI Taxonomy" id="283718"/>
    <lineage>
        <taxon>Bacteria</taxon>
        <taxon>Bacillati</taxon>
        <taxon>Actinomycetota</taxon>
        <taxon>Actinomycetes</taxon>
        <taxon>Mycobacteriales</taxon>
        <taxon>Gordoniaceae</taxon>
        <taxon>Gordonia</taxon>
    </lineage>
</organism>
<gene>
    <name evidence="1" type="ORF">GCM10010528_26590</name>
</gene>
<evidence type="ECO:0000313" key="1">
    <source>
        <dbReference type="EMBL" id="GAA3046064.1"/>
    </source>
</evidence>
<comment type="caution">
    <text evidence="1">The sequence shown here is derived from an EMBL/GenBank/DDBJ whole genome shotgun (WGS) entry which is preliminary data.</text>
</comment>
<accession>A0ABP6LIN4</accession>
<dbReference type="EMBL" id="BAAAVS010000056">
    <property type="protein sequence ID" value="GAA3046064.1"/>
    <property type="molecule type" value="Genomic_DNA"/>
</dbReference>